<dbReference type="InterPro" id="IPR005828">
    <property type="entry name" value="MFS_sugar_transport-like"/>
</dbReference>
<feature type="transmembrane region" description="Helical" evidence="7">
    <location>
        <begin position="192"/>
        <end position="212"/>
    </location>
</feature>
<protein>
    <recommendedName>
        <fullName evidence="8">Major facilitator superfamily (MFS) profile domain-containing protein</fullName>
    </recommendedName>
</protein>
<gene>
    <name evidence="9" type="ORF">Daus18300_005089</name>
</gene>
<comment type="similarity">
    <text evidence="2">Belongs to the major facilitator superfamily. Sugar transporter (TC 2.A.1.1) family.</text>
</comment>
<evidence type="ECO:0000256" key="6">
    <source>
        <dbReference type="SAM" id="MobiDB-lite"/>
    </source>
</evidence>
<evidence type="ECO:0000256" key="1">
    <source>
        <dbReference type="ARBA" id="ARBA00004141"/>
    </source>
</evidence>
<evidence type="ECO:0000259" key="8">
    <source>
        <dbReference type="PROSITE" id="PS50850"/>
    </source>
</evidence>
<evidence type="ECO:0000313" key="10">
    <source>
        <dbReference type="Proteomes" id="UP001583177"/>
    </source>
</evidence>
<dbReference type="Gene3D" id="1.20.1250.20">
    <property type="entry name" value="MFS general substrate transporter like domains"/>
    <property type="match status" value="1"/>
</dbReference>
<feature type="transmembrane region" description="Helical" evidence="7">
    <location>
        <begin position="351"/>
        <end position="371"/>
    </location>
</feature>
<feature type="transmembrane region" description="Helical" evidence="7">
    <location>
        <begin position="405"/>
        <end position="433"/>
    </location>
</feature>
<dbReference type="EMBL" id="JAWRVE010000036">
    <property type="protein sequence ID" value="KAL1870769.1"/>
    <property type="molecule type" value="Genomic_DNA"/>
</dbReference>
<comment type="caution">
    <text evidence="9">The sequence shown here is derived from an EMBL/GenBank/DDBJ whole genome shotgun (WGS) entry which is preliminary data.</text>
</comment>
<dbReference type="InterPro" id="IPR020846">
    <property type="entry name" value="MFS_dom"/>
</dbReference>
<dbReference type="PROSITE" id="PS50850">
    <property type="entry name" value="MFS"/>
    <property type="match status" value="1"/>
</dbReference>
<keyword evidence="5 7" id="KW-0472">Membrane</keyword>
<feature type="transmembrane region" description="Helical" evidence="7">
    <location>
        <begin position="378"/>
        <end position="399"/>
    </location>
</feature>
<feature type="region of interest" description="Disordered" evidence="6">
    <location>
        <begin position="1"/>
        <end position="23"/>
    </location>
</feature>
<accession>A0ABR3X583</accession>
<keyword evidence="10" id="KW-1185">Reference proteome</keyword>
<evidence type="ECO:0000256" key="4">
    <source>
        <dbReference type="ARBA" id="ARBA00022989"/>
    </source>
</evidence>
<dbReference type="PANTHER" id="PTHR48022">
    <property type="entry name" value="PLASTIDIC GLUCOSE TRANSPORTER 4"/>
    <property type="match status" value="1"/>
</dbReference>
<feature type="transmembrane region" description="Helical" evidence="7">
    <location>
        <begin position="445"/>
        <end position="467"/>
    </location>
</feature>
<dbReference type="SUPFAM" id="SSF103473">
    <property type="entry name" value="MFS general substrate transporter"/>
    <property type="match status" value="1"/>
</dbReference>
<feature type="transmembrane region" description="Helical" evidence="7">
    <location>
        <begin position="134"/>
        <end position="153"/>
    </location>
</feature>
<keyword evidence="4 7" id="KW-1133">Transmembrane helix</keyword>
<evidence type="ECO:0000256" key="2">
    <source>
        <dbReference type="ARBA" id="ARBA00010992"/>
    </source>
</evidence>
<dbReference type="Pfam" id="PF00083">
    <property type="entry name" value="Sugar_tr"/>
    <property type="match status" value="1"/>
</dbReference>
<sequence length="550" mass="60047">MGSDILSQRHSVEQKSQSAHVEEAQQTSYAQNVGHDSLLDEDGLGVAQTLLKNPIIVLCALYGNIGALMYGFDNITLSLCLDMQPFVKQFGVLENGEYIIPAYWQSLWNAIPQLTTALGAWISGPISDRLGRRWTMLIAGVLSIIGVTIVFTASASAPFLVGKMVNSLGLGMALASGQTYISEITPTKIRGIALAVYTVCLSVGYLIAASVSLSRVTIMDQSSYKVVFAAEWIWPVLLVLGAFVVPESPYFLVRKNRIQSATKSLTKLHRSNTWIQVQARLRTMQDTIQREALTDPAEASFRDCFKGTNWRRTRIVLYSNGLSQMTGATFINNSPYFMVLAGLSATNTAMMVEVGIAMSIFSSILTLWAMARVGRRPIVLSGIALAAVLFFIMGIAASVPKQSSASLWCVAITLQMVWLSIGPANGPALAIAAEVSSVRLRAKTLAIGFFFNYFYSTIWNVVVPYMFNPTEGNLGGLMGWIFFATSVVAFGIMWIELPETKDLSFEQIDRRFEEKVVTGGFTNSAIDPAISTKSDDIKMGDVENTEASGR</sequence>
<proteinExistence type="inferred from homology"/>
<name>A0ABR3X583_9PEZI</name>
<dbReference type="PANTHER" id="PTHR48022:SF41">
    <property type="entry name" value="MAJOR FACILITATOR SUPERFAMILY (MFS) PROFILE DOMAIN-CONTAINING PROTEIN"/>
    <property type="match status" value="1"/>
</dbReference>
<keyword evidence="3 7" id="KW-0812">Transmembrane</keyword>
<dbReference type="InterPro" id="IPR050360">
    <property type="entry name" value="MFS_Sugar_Transporters"/>
</dbReference>
<feature type="transmembrane region" description="Helical" evidence="7">
    <location>
        <begin position="232"/>
        <end position="253"/>
    </location>
</feature>
<organism evidence="9 10">
    <name type="scientific">Diaporthe australafricana</name>
    <dbReference type="NCBI Taxonomy" id="127596"/>
    <lineage>
        <taxon>Eukaryota</taxon>
        <taxon>Fungi</taxon>
        <taxon>Dikarya</taxon>
        <taxon>Ascomycota</taxon>
        <taxon>Pezizomycotina</taxon>
        <taxon>Sordariomycetes</taxon>
        <taxon>Sordariomycetidae</taxon>
        <taxon>Diaporthales</taxon>
        <taxon>Diaporthaceae</taxon>
        <taxon>Diaporthe</taxon>
    </lineage>
</organism>
<evidence type="ECO:0000256" key="7">
    <source>
        <dbReference type="SAM" id="Phobius"/>
    </source>
</evidence>
<reference evidence="9 10" key="1">
    <citation type="journal article" date="2024" name="IMA Fungus">
        <title>IMA Genome - F19 : A genome assembly and annotation guide to empower mycologists, including annotated draft genome sequences of Ceratocystis pirilliformis, Diaporthe australafricana, Fusarium ophioides, Paecilomyces lecythidis, and Sporothrix stenoceras.</title>
        <authorList>
            <person name="Aylward J."/>
            <person name="Wilson A.M."/>
            <person name="Visagie C.M."/>
            <person name="Spraker J."/>
            <person name="Barnes I."/>
            <person name="Buitendag C."/>
            <person name="Ceriani C."/>
            <person name="Del Mar Angel L."/>
            <person name="du Plessis D."/>
            <person name="Fuchs T."/>
            <person name="Gasser K."/>
            <person name="Kramer D."/>
            <person name="Li W."/>
            <person name="Munsamy K."/>
            <person name="Piso A."/>
            <person name="Price J.L."/>
            <person name="Sonnekus B."/>
            <person name="Thomas C."/>
            <person name="van der Nest A."/>
            <person name="van Dijk A."/>
            <person name="van Heerden A."/>
            <person name="van Vuuren N."/>
            <person name="Yilmaz N."/>
            <person name="Duong T.A."/>
            <person name="van der Merwe N.A."/>
            <person name="Wingfield M.J."/>
            <person name="Wingfield B.D."/>
        </authorList>
    </citation>
    <scope>NUCLEOTIDE SEQUENCE [LARGE SCALE GENOMIC DNA]</scope>
    <source>
        <strain evidence="9 10">CMW 18300</strain>
    </source>
</reference>
<feature type="transmembrane region" description="Helical" evidence="7">
    <location>
        <begin position="473"/>
        <end position="495"/>
    </location>
</feature>
<dbReference type="InterPro" id="IPR005829">
    <property type="entry name" value="Sugar_transporter_CS"/>
</dbReference>
<comment type="subcellular location">
    <subcellularLocation>
        <location evidence="1">Membrane</location>
        <topology evidence="1">Multi-pass membrane protein</topology>
    </subcellularLocation>
</comment>
<evidence type="ECO:0000256" key="3">
    <source>
        <dbReference type="ARBA" id="ARBA00022692"/>
    </source>
</evidence>
<dbReference type="Proteomes" id="UP001583177">
    <property type="component" value="Unassembled WGS sequence"/>
</dbReference>
<evidence type="ECO:0000256" key="5">
    <source>
        <dbReference type="ARBA" id="ARBA00023136"/>
    </source>
</evidence>
<feature type="transmembrane region" description="Helical" evidence="7">
    <location>
        <begin position="315"/>
        <end position="331"/>
    </location>
</feature>
<dbReference type="PROSITE" id="PS00216">
    <property type="entry name" value="SUGAR_TRANSPORT_1"/>
    <property type="match status" value="1"/>
</dbReference>
<feature type="domain" description="Major facilitator superfamily (MFS) profile" evidence="8">
    <location>
        <begin position="59"/>
        <end position="501"/>
    </location>
</feature>
<dbReference type="InterPro" id="IPR036259">
    <property type="entry name" value="MFS_trans_sf"/>
</dbReference>
<evidence type="ECO:0000313" key="9">
    <source>
        <dbReference type="EMBL" id="KAL1870769.1"/>
    </source>
</evidence>